<evidence type="ECO:0000256" key="6">
    <source>
        <dbReference type="ARBA" id="ARBA00023012"/>
    </source>
</evidence>
<dbReference type="PRINTS" id="PR00344">
    <property type="entry name" value="BCTRLSENSOR"/>
</dbReference>
<feature type="domain" description="Histidine kinase" evidence="7">
    <location>
        <begin position="1"/>
        <end position="174"/>
    </location>
</feature>
<accession>A0A454CS94</accession>
<dbReference type="CDD" id="cd16922">
    <property type="entry name" value="HATPase_EvgS-ArcB-TorS-like"/>
    <property type="match status" value="1"/>
</dbReference>
<dbReference type="Gene3D" id="3.30.565.10">
    <property type="entry name" value="Histidine kinase-like ATPase, C-terminal domain"/>
    <property type="match status" value="1"/>
</dbReference>
<keyword evidence="3" id="KW-0597">Phosphoprotein</keyword>
<dbReference type="InterPro" id="IPR003594">
    <property type="entry name" value="HATPase_dom"/>
</dbReference>
<dbReference type="InterPro" id="IPR005467">
    <property type="entry name" value="His_kinase_dom"/>
</dbReference>
<keyword evidence="5 8" id="KW-0418">Kinase</keyword>
<dbReference type="Proteomes" id="UP000008367">
    <property type="component" value="Unassembled WGS sequence"/>
</dbReference>
<gene>
    <name evidence="8" type="ORF">VCHENC02_4900</name>
</gene>
<reference evidence="8 9" key="1">
    <citation type="submission" date="2012-10" db="EMBL/GenBank/DDBJ databases">
        <title>Genome sequence of Vibrio Cholerae HENC-02.</title>
        <authorList>
            <person name="Eppinger M."/>
            <person name="Hasan N.A."/>
            <person name="Sengamalay N."/>
            <person name="Hine E."/>
            <person name="Su Q."/>
            <person name="Daugherty S.C."/>
            <person name="Young S."/>
            <person name="Sadzewicz L."/>
            <person name="Tallon L."/>
            <person name="Cebula T.A."/>
            <person name="Ravel J."/>
            <person name="Colwell R.R."/>
        </authorList>
    </citation>
    <scope>NUCLEOTIDE SEQUENCE [LARGE SCALE GENOMIC DNA]</scope>
    <source>
        <strain evidence="8 9">HENC-02</strain>
    </source>
</reference>
<dbReference type="EC" id="2.7.13.3" evidence="2"/>
<dbReference type="GO" id="GO:0000160">
    <property type="term" value="P:phosphorelay signal transduction system"/>
    <property type="evidence" value="ECO:0007669"/>
    <property type="project" value="UniProtKB-KW"/>
</dbReference>
<dbReference type="PANTHER" id="PTHR43047">
    <property type="entry name" value="TWO-COMPONENT HISTIDINE PROTEIN KINASE"/>
    <property type="match status" value="1"/>
</dbReference>
<dbReference type="FunFam" id="3.30.565.10:FF:000010">
    <property type="entry name" value="Sensor histidine kinase RcsC"/>
    <property type="match status" value="1"/>
</dbReference>
<comment type="caution">
    <text evidence="8">The sequence shown here is derived from an EMBL/GenBank/DDBJ whole genome shotgun (WGS) entry which is preliminary data.</text>
</comment>
<dbReference type="SMART" id="SM00387">
    <property type="entry name" value="HATPase_c"/>
    <property type="match status" value="1"/>
</dbReference>
<organism evidence="8 9">
    <name type="scientific">Vibrio harveyi</name>
    <name type="common">Beneckea harveyi</name>
    <dbReference type="NCBI Taxonomy" id="669"/>
    <lineage>
        <taxon>Bacteria</taxon>
        <taxon>Pseudomonadati</taxon>
        <taxon>Pseudomonadota</taxon>
        <taxon>Gammaproteobacteria</taxon>
        <taxon>Vibrionales</taxon>
        <taxon>Vibrionaceae</taxon>
        <taxon>Vibrio</taxon>
    </lineage>
</organism>
<dbReference type="PROSITE" id="PS50109">
    <property type="entry name" value="HIS_KIN"/>
    <property type="match status" value="1"/>
</dbReference>
<evidence type="ECO:0000256" key="1">
    <source>
        <dbReference type="ARBA" id="ARBA00000085"/>
    </source>
</evidence>
<keyword evidence="4" id="KW-0808">Transferase</keyword>
<feature type="non-terminal residue" evidence="8">
    <location>
        <position position="196"/>
    </location>
</feature>
<dbReference type="Pfam" id="PF02518">
    <property type="entry name" value="HATPase_c"/>
    <property type="match status" value="1"/>
</dbReference>
<evidence type="ECO:0000256" key="3">
    <source>
        <dbReference type="ARBA" id="ARBA00022553"/>
    </source>
</evidence>
<evidence type="ECO:0000313" key="8">
    <source>
        <dbReference type="EMBL" id="EKM29278.1"/>
    </source>
</evidence>
<evidence type="ECO:0000256" key="4">
    <source>
        <dbReference type="ARBA" id="ARBA00022679"/>
    </source>
</evidence>
<dbReference type="AlphaFoldDB" id="A0A454CS94"/>
<evidence type="ECO:0000259" key="7">
    <source>
        <dbReference type="PROSITE" id="PS50109"/>
    </source>
</evidence>
<proteinExistence type="predicted"/>
<dbReference type="EMBL" id="AJSR01002159">
    <property type="protein sequence ID" value="EKM29278.1"/>
    <property type="molecule type" value="Genomic_DNA"/>
</dbReference>
<name>A0A454CS94_VIBHA</name>
<keyword evidence="6" id="KW-0902">Two-component regulatory system</keyword>
<evidence type="ECO:0000313" key="9">
    <source>
        <dbReference type="Proteomes" id="UP000008367"/>
    </source>
</evidence>
<comment type="catalytic activity">
    <reaction evidence="1">
        <text>ATP + protein L-histidine = ADP + protein N-phospho-L-histidine.</text>
        <dbReference type="EC" id="2.7.13.3"/>
    </reaction>
</comment>
<protein>
    <recommendedName>
        <fullName evidence="2">histidine kinase</fullName>
        <ecNumber evidence="2">2.7.13.3</ecNumber>
    </recommendedName>
</protein>
<dbReference type="GO" id="GO:0004673">
    <property type="term" value="F:protein histidine kinase activity"/>
    <property type="evidence" value="ECO:0007669"/>
    <property type="project" value="UniProtKB-EC"/>
</dbReference>
<evidence type="ECO:0000256" key="5">
    <source>
        <dbReference type="ARBA" id="ARBA00022777"/>
    </source>
</evidence>
<evidence type="ECO:0000256" key="2">
    <source>
        <dbReference type="ARBA" id="ARBA00012438"/>
    </source>
</evidence>
<feature type="non-terminal residue" evidence="8">
    <location>
        <position position="1"/>
    </location>
</feature>
<dbReference type="SUPFAM" id="SSF55874">
    <property type="entry name" value="ATPase domain of HSP90 chaperone/DNA topoisomerase II/histidine kinase"/>
    <property type="match status" value="1"/>
</dbReference>
<dbReference type="InterPro" id="IPR004358">
    <property type="entry name" value="Sig_transdc_His_kin-like_C"/>
</dbReference>
<sequence>ILDLSKIESGHLQLSLIETDIREVVYQSMILFQSKATSKQLELNINLDERIPARIKVDDHRIKQIVMNLVSNAVKFTEKGCINVDVDYQESTTQKSVFLTFRVSDTGVGIEKDKLDSIFEPFTQEDEGISRQFGGTGLGLAICRQLVAMMGGKLTATSSKGVGTSFEFSIEVEVLPTVGWRSETIRNGILIGDNYA</sequence>
<dbReference type="InterPro" id="IPR036890">
    <property type="entry name" value="HATPase_C_sf"/>
</dbReference>